<feature type="domain" description="N-acetyltransferase" evidence="1">
    <location>
        <begin position="15"/>
        <end position="180"/>
    </location>
</feature>
<dbReference type="InterPro" id="IPR000182">
    <property type="entry name" value="GNAT_dom"/>
</dbReference>
<dbReference type="EMBL" id="CP016020">
    <property type="protein sequence ID" value="APH03737.1"/>
    <property type="molecule type" value="Genomic_DNA"/>
</dbReference>
<sequence>MIINPIRFSKHNQSYVIRSATISDAKSLSEVRLQIDGETEYFDRVQGEHYIDEYEYKEIIERDRKSDKNLLLVAEVNNEIVGFLRCIGNDLKRTSHKVEFGLGVVKEHWGIGIGKNLLQQFIKWADCNGIRKITLQVLETNKKARTLYEKEGFIVEGILRDDKLLSGNYYQTIIMGRIRP</sequence>
<protein>
    <submittedName>
        <fullName evidence="2">GNAT family acetyltransferase</fullName>
    </submittedName>
</protein>
<keyword evidence="3" id="KW-1185">Reference proteome</keyword>
<dbReference type="InterPro" id="IPR016181">
    <property type="entry name" value="Acyl_CoA_acyltransferase"/>
</dbReference>
<organism evidence="2 3">
    <name type="scientific">Bacillus weihaiensis</name>
    <dbReference type="NCBI Taxonomy" id="1547283"/>
    <lineage>
        <taxon>Bacteria</taxon>
        <taxon>Bacillati</taxon>
        <taxon>Bacillota</taxon>
        <taxon>Bacilli</taxon>
        <taxon>Bacillales</taxon>
        <taxon>Bacillaceae</taxon>
        <taxon>Bacillus</taxon>
    </lineage>
</organism>
<dbReference type="Gene3D" id="3.40.630.30">
    <property type="match status" value="1"/>
</dbReference>
<accession>A0A1L3MN36</accession>
<dbReference type="SUPFAM" id="SSF55729">
    <property type="entry name" value="Acyl-CoA N-acyltransferases (Nat)"/>
    <property type="match status" value="1"/>
</dbReference>
<evidence type="ECO:0000259" key="1">
    <source>
        <dbReference type="PROSITE" id="PS51186"/>
    </source>
</evidence>
<dbReference type="RefSeq" id="WP_072578526.1">
    <property type="nucleotide sequence ID" value="NZ_CP016020.1"/>
</dbReference>
<dbReference type="OrthoDB" id="948250at2"/>
<evidence type="ECO:0000313" key="3">
    <source>
        <dbReference type="Proteomes" id="UP000181936"/>
    </source>
</evidence>
<keyword evidence="2" id="KW-0808">Transferase</keyword>
<proteinExistence type="predicted"/>
<dbReference type="PANTHER" id="PTHR43415">
    <property type="entry name" value="SPERMIDINE N(1)-ACETYLTRANSFERASE"/>
    <property type="match status" value="1"/>
</dbReference>
<dbReference type="PANTHER" id="PTHR43415:SF3">
    <property type="entry name" value="GNAT-FAMILY ACETYLTRANSFERASE"/>
    <property type="match status" value="1"/>
</dbReference>
<name>A0A1L3MN36_9BACI</name>
<dbReference type="GO" id="GO:0016747">
    <property type="term" value="F:acyltransferase activity, transferring groups other than amino-acyl groups"/>
    <property type="evidence" value="ECO:0007669"/>
    <property type="project" value="InterPro"/>
</dbReference>
<dbReference type="AlphaFoldDB" id="A0A1L3MN36"/>
<reference evidence="2 3" key="1">
    <citation type="journal article" date="2016" name="Sci. Rep.">
        <title>Complete genome sequence and transcriptomic analysis of a novel marine strain Bacillus weihaiensis reveals the mechanism of brown algae degradation.</title>
        <authorList>
            <person name="Zhu Y."/>
            <person name="Chen P."/>
            <person name="Bao Y."/>
            <person name="Men Y."/>
            <person name="Zeng Y."/>
            <person name="Yang J."/>
            <person name="Sun J."/>
            <person name="Sun Y."/>
        </authorList>
    </citation>
    <scope>NUCLEOTIDE SEQUENCE [LARGE SCALE GENOMIC DNA]</scope>
    <source>
        <strain evidence="2 3">Alg07</strain>
    </source>
</reference>
<dbReference type="Pfam" id="PF00583">
    <property type="entry name" value="Acetyltransf_1"/>
    <property type="match status" value="1"/>
</dbReference>
<dbReference type="PROSITE" id="PS51186">
    <property type="entry name" value="GNAT"/>
    <property type="match status" value="1"/>
</dbReference>
<evidence type="ECO:0000313" key="2">
    <source>
        <dbReference type="EMBL" id="APH03737.1"/>
    </source>
</evidence>
<dbReference type="KEGG" id="bwh:A9C19_02600"/>
<dbReference type="Proteomes" id="UP000181936">
    <property type="component" value="Chromosome"/>
</dbReference>
<dbReference type="STRING" id="1547283.A9C19_02600"/>
<gene>
    <name evidence="2" type="ORF">A9C19_02600</name>
</gene>
<dbReference type="CDD" id="cd04301">
    <property type="entry name" value="NAT_SF"/>
    <property type="match status" value="1"/>
</dbReference>